<evidence type="ECO:0000313" key="2">
    <source>
        <dbReference type="Proteomes" id="UP000784294"/>
    </source>
</evidence>
<sequence>MYKCLCIYSVVADQRLLLRPSSSLLTRQPRAGQGSSYSRPICTTVLTATSFTNKVTSWPALATTSSLSRPAFSRHPLPSISRPESNRQVLEATASELPPHQRASFLIQETHGHQQKFTPFSHQSAAAKSAYMPTSLKVCLNSCGLYYCM</sequence>
<name>A0A3S5BN61_9PLAT</name>
<reference evidence="1" key="1">
    <citation type="submission" date="2018-11" db="EMBL/GenBank/DDBJ databases">
        <authorList>
            <consortium name="Pathogen Informatics"/>
        </authorList>
    </citation>
    <scope>NUCLEOTIDE SEQUENCE</scope>
</reference>
<dbReference type="EMBL" id="CAAALY010122636">
    <property type="protein sequence ID" value="VEL31463.1"/>
    <property type="molecule type" value="Genomic_DNA"/>
</dbReference>
<keyword evidence="2" id="KW-1185">Reference proteome</keyword>
<evidence type="ECO:0000313" key="1">
    <source>
        <dbReference type="EMBL" id="VEL31463.1"/>
    </source>
</evidence>
<dbReference type="AlphaFoldDB" id="A0A3S5BN61"/>
<comment type="caution">
    <text evidence="1">The sequence shown here is derived from an EMBL/GenBank/DDBJ whole genome shotgun (WGS) entry which is preliminary data.</text>
</comment>
<proteinExistence type="predicted"/>
<accession>A0A3S5BN61</accession>
<gene>
    <name evidence="1" type="ORF">PXEA_LOCUS24903</name>
</gene>
<dbReference type="Proteomes" id="UP000784294">
    <property type="component" value="Unassembled WGS sequence"/>
</dbReference>
<organism evidence="1 2">
    <name type="scientific">Protopolystoma xenopodis</name>
    <dbReference type="NCBI Taxonomy" id="117903"/>
    <lineage>
        <taxon>Eukaryota</taxon>
        <taxon>Metazoa</taxon>
        <taxon>Spiralia</taxon>
        <taxon>Lophotrochozoa</taxon>
        <taxon>Platyhelminthes</taxon>
        <taxon>Monogenea</taxon>
        <taxon>Polyopisthocotylea</taxon>
        <taxon>Polystomatidea</taxon>
        <taxon>Polystomatidae</taxon>
        <taxon>Protopolystoma</taxon>
    </lineage>
</organism>
<protein>
    <submittedName>
        <fullName evidence="1">Uncharacterized protein</fullName>
    </submittedName>
</protein>